<reference evidence="2 3" key="1">
    <citation type="journal article" date="2021" name="Sci. Rep.">
        <title>Chromosome anchoring in Senegalese sole (Solea senegalensis) reveals sex-associated markers and genome rearrangements in flatfish.</title>
        <authorList>
            <person name="Guerrero-Cozar I."/>
            <person name="Gomez-Garrido J."/>
            <person name="Berbel C."/>
            <person name="Martinez-Blanch J.F."/>
            <person name="Alioto T."/>
            <person name="Claros M.G."/>
            <person name="Gagnaire P.A."/>
            <person name="Manchado M."/>
        </authorList>
    </citation>
    <scope>NUCLEOTIDE SEQUENCE [LARGE SCALE GENOMIC DNA]</scope>
    <source>
        <strain evidence="2">Sse05_10M</strain>
    </source>
</reference>
<proteinExistence type="predicted"/>
<comment type="caution">
    <text evidence="2">The sequence shown here is derived from an EMBL/GenBank/DDBJ whole genome shotgun (WGS) entry which is preliminary data.</text>
</comment>
<keyword evidence="3" id="KW-1185">Reference proteome</keyword>
<feature type="region of interest" description="Disordered" evidence="1">
    <location>
        <begin position="14"/>
        <end position="34"/>
    </location>
</feature>
<sequence length="88" mass="9309">MACAEERGEVAAAAAAAGGGGGGVKGRGKVHTPNMSSHFRATVERMTGASVCVLRVLQQRGDSTPGYKSCWREQMEHQFDSILDTVKD</sequence>
<evidence type="ECO:0000313" key="2">
    <source>
        <dbReference type="EMBL" id="KAG7506387.1"/>
    </source>
</evidence>
<dbReference type="Proteomes" id="UP000693946">
    <property type="component" value="Linkage Group LG18"/>
</dbReference>
<protein>
    <submittedName>
        <fullName evidence="2">Uncharacterized protein</fullName>
    </submittedName>
</protein>
<evidence type="ECO:0000256" key="1">
    <source>
        <dbReference type="SAM" id="MobiDB-lite"/>
    </source>
</evidence>
<dbReference type="EMBL" id="JAGKHQ010000010">
    <property type="protein sequence ID" value="KAG7506387.1"/>
    <property type="molecule type" value="Genomic_DNA"/>
</dbReference>
<evidence type="ECO:0000313" key="3">
    <source>
        <dbReference type="Proteomes" id="UP000693946"/>
    </source>
</evidence>
<organism evidence="2 3">
    <name type="scientific">Solea senegalensis</name>
    <name type="common">Senegalese sole</name>
    <dbReference type="NCBI Taxonomy" id="28829"/>
    <lineage>
        <taxon>Eukaryota</taxon>
        <taxon>Metazoa</taxon>
        <taxon>Chordata</taxon>
        <taxon>Craniata</taxon>
        <taxon>Vertebrata</taxon>
        <taxon>Euteleostomi</taxon>
        <taxon>Actinopterygii</taxon>
        <taxon>Neopterygii</taxon>
        <taxon>Teleostei</taxon>
        <taxon>Neoteleostei</taxon>
        <taxon>Acanthomorphata</taxon>
        <taxon>Carangaria</taxon>
        <taxon>Pleuronectiformes</taxon>
        <taxon>Pleuronectoidei</taxon>
        <taxon>Soleidae</taxon>
        <taxon>Solea</taxon>
    </lineage>
</organism>
<name>A0AAV6RQX5_SOLSE</name>
<accession>A0AAV6RQX5</accession>
<gene>
    <name evidence="2" type="ORF">JOB18_004380</name>
</gene>
<dbReference type="AlphaFoldDB" id="A0AAV6RQX5"/>